<keyword evidence="3" id="KW-1185">Reference proteome</keyword>
<dbReference type="Gene3D" id="2.40.30.10">
    <property type="entry name" value="Translation factors"/>
    <property type="match status" value="1"/>
</dbReference>
<dbReference type="Pfam" id="PF08021">
    <property type="entry name" value="FAD_binding_9"/>
    <property type="match status" value="1"/>
</dbReference>
<evidence type="ECO:0000313" key="3">
    <source>
        <dbReference type="Proteomes" id="UP001500752"/>
    </source>
</evidence>
<feature type="domain" description="FAD-binding FR-type" evidence="1">
    <location>
        <begin position="17"/>
        <end position="175"/>
    </location>
</feature>
<evidence type="ECO:0000259" key="1">
    <source>
        <dbReference type="PROSITE" id="PS51384"/>
    </source>
</evidence>
<dbReference type="PANTHER" id="PTHR30157">
    <property type="entry name" value="FERRIC REDUCTASE, NADPH-DEPENDENT"/>
    <property type="match status" value="1"/>
</dbReference>
<sequence length="337" mass="35773">MSAHVAALHPALEASPTLAFGLAVLAIRDLGPSLRRITLTGADLEHFGVNGDLLDVRIKVVIPGESATGGAVDHLAHLRPGALLEADEVAGWYRRWLLADAGERGVLRTYTARGFRPAGDPANAGEHAELDVDFVLHVHEEEGRLVGGPASVWAATAAPGDVVTVLGPNLRLCGPDYAGIEFRPGTAERILLAGDETAVPAICSILESLPAGIAGLACLEVPDAADVQEVRTASDLEVRWLPRGSRPHGELLLEAVRAAVAPTPAVQSPVAEEPEEINVDEAILWETTADARAPFYAWIAGEAGVVKELRRHLVRDAGIDRRQVAFMGYWRQGKAEG</sequence>
<accession>A0ABP7C8C8</accession>
<dbReference type="InterPro" id="IPR007037">
    <property type="entry name" value="SIP_rossman_dom"/>
</dbReference>
<dbReference type="InterPro" id="IPR017927">
    <property type="entry name" value="FAD-bd_FR_type"/>
</dbReference>
<dbReference type="Proteomes" id="UP001500752">
    <property type="component" value="Unassembled WGS sequence"/>
</dbReference>
<dbReference type="InterPro" id="IPR017938">
    <property type="entry name" value="Riboflavin_synthase-like_b-brl"/>
</dbReference>
<dbReference type="PROSITE" id="PS51384">
    <property type="entry name" value="FAD_FR"/>
    <property type="match status" value="1"/>
</dbReference>
<dbReference type="InterPro" id="IPR039374">
    <property type="entry name" value="SIP_fam"/>
</dbReference>
<dbReference type="InterPro" id="IPR013113">
    <property type="entry name" value="SIP_FAD-bd"/>
</dbReference>
<dbReference type="RefSeq" id="WP_345150271.1">
    <property type="nucleotide sequence ID" value="NZ_BAABEO010000011.1"/>
</dbReference>
<dbReference type="InterPro" id="IPR039261">
    <property type="entry name" value="FNR_nucleotide-bd"/>
</dbReference>
<dbReference type="Gene3D" id="3.40.50.80">
    <property type="entry name" value="Nucleotide-binding domain of ferredoxin-NADP reductase (FNR) module"/>
    <property type="match status" value="1"/>
</dbReference>
<dbReference type="CDD" id="cd06193">
    <property type="entry name" value="siderophore_interacting"/>
    <property type="match status" value="1"/>
</dbReference>
<dbReference type="Pfam" id="PF04954">
    <property type="entry name" value="SIP"/>
    <property type="match status" value="1"/>
</dbReference>
<name>A0ABP7C8C8_9MICC</name>
<proteinExistence type="predicted"/>
<reference evidence="3" key="1">
    <citation type="journal article" date="2019" name="Int. J. Syst. Evol. Microbiol.">
        <title>The Global Catalogue of Microorganisms (GCM) 10K type strain sequencing project: providing services to taxonomists for standard genome sequencing and annotation.</title>
        <authorList>
            <consortium name="The Broad Institute Genomics Platform"/>
            <consortium name="The Broad Institute Genome Sequencing Center for Infectious Disease"/>
            <person name="Wu L."/>
            <person name="Ma J."/>
        </authorList>
    </citation>
    <scope>NUCLEOTIDE SEQUENCE [LARGE SCALE GENOMIC DNA]</scope>
    <source>
        <strain evidence="3">JCM 30742</strain>
    </source>
</reference>
<gene>
    <name evidence="2" type="ORF">GCM10023081_18710</name>
</gene>
<organism evidence="2 3">
    <name type="scientific">Arthrobacter ginkgonis</name>
    <dbReference type="NCBI Taxonomy" id="1630594"/>
    <lineage>
        <taxon>Bacteria</taxon>
        <taxon>Bacillati</taxon>
        <taxon>Actinomycetota</taxon>
        <taxon>Actinomycetes</taxon>
        <taxon>Micrococcales</taxon>
        <taxon>Micrococcaceae</taxon>
        <taxon>Arthrobacter</taxon>
    </lineage>
</organism>
<protein>
    <recommendedName>
        <fullName evidence="1">FAD-binding FR-type domain-containing protein</fullName>
    </recommendedName>
</protein>
<dbReference type="EMBL" id="BAABEO010000011">
    <property type="protein sequence ID" value="GAA3680832.1"/>
    <property type="molecule type" value="Genomic_DNA"/>
</dbReference>
<dbReference type="PANTHER" id="PTHR30157:SF0">
    <property type="entry name" value="NADPH-DEPENDENT FERRIC-CHELATE REDUCTASE"/>
    <property type="match status" value="1"/>
</dbReference>
<evidence type="ECO:0000313" key="2">
    <source>
        <dbReference type="EMBL" id="GAA3680832.1"/>
    </source>
</evidence>
<dbReference type="SUPFAM" id="SSF63380">
    <property type="entry name" value="Riboflavin synthase domain-like"/>
    <property type="match status" value="1"/>
</dbReference>
<comment type="caution">
    <text evidence="2">The sequence shown here is derived from an EMBL/GenBank/DDBJ whole genome shotgun (WGS) entry which is preliminary data.</text>
</comment>